<dbReference type="SMART" id="SM00220">
    <property type="entry name" value="S_TKc"/>
    <property type="match status" value="1"/>
</dbReference>
<dbReference type="Gene3D" id="1.10.510.10">
    <property type="entry name" value="Transferase(Phosphotransferase) domain 1"/>
    <property type="match status" value="1"/>
</dbReference>
<dbReference type="PIRSF" id="PIRSF000641">
    <property type="entry name" value="SRK"/>
    <property type="match status" value="1"/>
</dbReference>
<comment type="similarity">
    <text evidence="13">Belongs to the protein kinase superfamily. Ser/Thr protein kinase family.</text>
</comment>
<dbReference type="Pfam" id="PF01453">
    <property type="entry name" value="B_lectin"/>
    <property type="match status" value="1"/>
</dbReference>
<comment type="caution">
    <text evidence="20">The sequence shown here is derived from an EMBL/GenBank/DDBJ whole genome shotgun (WGS) entry which is preliminary data.</text>
</comment>
<keyword evidence="10 16" id="KW-0472">Membrane</keyword>
<organism evidence="20 21">
    <name type="scientific">Ilex paraguariensis</name>
    <name type="common">yerba mate</name>
    <dbReference type="NCBI Taxonomy" id="185542"/>
    <lineage>
        <taxon>Eukaryota</taxon>
        <taxon>Viridiplantae</taxon>
        <taxon>Streptophyta</taxon>
        <taxon>Embryophyta</taxon>
        <taxon>Tracheophyta</taxon>
        <taxon>Spermatophyta</taxon>
        <taxon>Magnoliopsida</taxon>
        <taxon>eudicotyledons</taxon>
        <taxon>Gunneridae</taxon>
        <taxon>Pentapetalae</taxon>
        <taxon>asterids</taxon>
        <taxon>campanulids</taxon>
        <taxon>Aquifoliales</taxon>
        <taxon>Aquifoliaceae</taxon>
        <taxon>Ilex</taxon>
    </lineage>
</organism>
<evidence type="ECO:0000256" key="16">
    <source>
        <dbReference type="SAM" id="Phobius"/>
    </source>
</evidence>
<dbReference type="InterPro" id="IPR000858">
    <property type="entry name" value="S_locus_glycoprot_dom"/>
</dbReference>
<evidence type="ECO:0000256" key="1">
    <source>
        <dbReference type="ARBA" id="ARBA00004167"/>
    </source>
</evidence>
<dbReference type="EC" id="2.7.11.1" evidence="13"/>
<evidence type="ECO:0000256" key="5">
    <source>
        <dbReference type="ARBA" id="ARBA00022729"/>
    </source>
</evidence>
<dbReference type="PROSITE" id="PS00108">
    <property type="entry name" value="PROTEIN_KINASE_ST"/>
    <property type="match status" value="1"/>
</dbReference>
<dbReference type="CDD" id="cd00028">
    <property type="entry name" value="B_lectin"/>
    <property type="match status" value="1"/>
</dbReference>
<keyword evidence="3 13" id="KW-0808">Transferase</keyword>
<evidence type="ECO:0000313" key="20">
    <source>
        <dbReference type="EMBL" id="CAK9139386.1"/>
    </source>
</evidence>
<keyword evidence="2 13" id="KW-0723">Serine/threonine-protein kinase</keyword>
<evidence type="ECO:0000256" key="8">
    <source>
        <dbReference type="ARBA" id="ARBA00022840"/>
    </source>
</evidence>
<dbReference type="Pfam" id="PF00954">
    <property type="entry name" value="S_locus_glycop"/>
    <property type="match status" value="1"/>
</dbReference>
<proteinExistence type="inferred from homology"/>
<dbReference type="GO" id="GO:0005524">
    <property type="term" value="F:ATP binding"/>
    <property type="evidence" value="ECO:0007669"/>
    <property type="project" value="UniProtKB-UniRule"/>
</dbReference>
<feature type="chain" id="PRO_5044755968" description="Receptor-like serine/threonine-protein kinase" evidence="17">
    <location>
        <begin position="27"/>
        <end position="882"/>
    </location>
</feature>
<dbReference type="InterPro" id="IPR008271">
    <property type="entry name" value="Ser/Thr_kinase_AS"/>
</dbReference>
<dbReference type="GO" id="GO:0004674">
    <property type="term" value="F:protein serine/threonine kinase activity"/>
    <property type="evidence" value="ECO:0007669"/>
    <property type="project" value="UniProtKB-KW"/>
</dbReference>
<keyword evidence="21" id="KW-1185">Reference proteome</keyword>
<dbReference type="PROSITE" id="PS50011">
    <property type="entry name" value="PROTEIN_KINASE_DOM"/>
    <property type="match status" value="1"/>
</dbReference>
<dbReference type="InterPro" id="IPR011009">
    <property type="entry name" value="Kinase-like_dom_sf"/>
</dbReference>
<evidence type="ECO:0000256" key="10">
    <source>
        <dbReference type="ARBA" id="ARBA00023136"/>
    </source>
</evidence>
<comment type="subcellular location">
    <subcellularLocation>
        <location evidence="1">Membrane</location>
        <topology evidence="1">Single-pass membrane protein</topology>
    </subcellularLocation>
</comment>
<dbReference type="InterPro" id="IPR001480">
    <property type="entry name" value="Bulb-type_lectin_dom"/>
</dbReference>
<accession>A0ABC8R313</accession>
<evidence type="ECO:0000256" key="7">
    <source>
        <dbReference type="ARBA" id="ARBA00022777"/>
    </source>
</evidence>
<dbReference type="SMART" id="SM00108">
    <property type="entry name" value="B_lectin"/>
    <property type="match status" value="1"/>
</dbReference>
<feature type="domain" description="Protein kinase" evidence="18">
    <location>
        <begin position="520"/>
        <end position="806"/>
    </location>
</feature>
<evidence type="ECO:0000256" key="17">
    <source>
        <dbReference type="SAM" id="SignalP"/>
    </source>
</evidence>
<feature type="signal peptide" evidence="17">
    <location>
        <begin position="1"/>
        <end position="26"/>
    </location>
</feature>
<keyword evidence="5 17" id="KW-0732">Signal</keyword>
<dbReference type="InterPro" id="IPR000719">
    <property type="entry name" value="Prot_kinase_dom"/>
</dbReference>
<keyword evidence="6 13" id="KW-0547">Nucleotide-binding</keyword>
<evidence type="ECO:0000256" key="4">
    <source>
        <dbReference type="ARBA" id="ARBA00022692"/>
    </source>
</evidence>
<dbReference type="InterPro" id="IPR036426">
    <property type="entry name" value="Bulb-type_lectin_dom_sf"/>
</dbReference>
<dbReference type="AlphaFoldDB" id="A0ABC8R313"/>
<keyword evidence="7 13" id="KW-0418">Kinase</keyword>
<dbReference type="GO" id="GO:0016020">
    <property type="term" value="C:membrane"/>
    <property type="evidence" value="ECO:0007669"/>
    <property type="project" value="UniProtKB-SubCell"/>
</dbReference>
<reference evidence="20 21" key="1">
    <citation type="submission" date="2024-02" db="EMBL/GenBank/DDBJ databases">
        <authorList>
            <person name="Vignale AGUSTIN F."/>
            <person name="Sosa J E."/>
            <person name="Modenutti C."/>
        </authorList>
    </citation>
    <scope>NUCLEOTIDE SEQUENCE [LARGE SCALE GENOMIC DNA]</scope>
</reference>
<protein>
    <recommendedName>
        <fullName evidence="13">Receptor-like serine/threonine-protein kinase</fullName>
        <ecNumber evidence="13">2.7.11.1</ecNumber>
    </recommendedName>
</protein>
<dbReference type="FunFam" id="3.30.200.20:FF:000178">
    <property type="entry name" value="serine/threonine-protein kinase PBS1-like"/>
    <property type="match status" value="1"/>
</dbReference>
<dbReference type="SUPFAM" id="SSF51110">
    <property type="entry name" value="alpha-D-mannose-specific plant lectins"/>
    <property type="match status" value="1"/>
</dbReference>
<evidence type="ECO:0000256" key="9">
    <source>
        <dbReference type="ARBA" id="ARBA00022989"/>
    </source>
</evidence>
<dbReference type="InterPro" id="IPR017441">
    <property type="entry name" value="Protein_kinase_ATP_BS"/>
</dbReference>
<comment type="catalytic activity">
    <reaction evidence="13">
        <text>L-seryl-[protein] + ATP = O-phospho-L-seryl-[protein] + ADP + H(+)</text>
        <dbReference type="Rhea" id="RHEA:17989"/>
        <dbReference type="Rhea" id="RHEA-COMP:9863"/>
        <dbReference type="Rhea" id="RHEA-COMP:11604"/>
        <dbReference type="ChEBI" id="CHEBI:15378"/>
        <dbReference type="ChEBI" id="CHEBI:29999"/>
        <dbReference type="ChEBI" id="CHEBI:30616"/>
        <dbReference type="ChEBI" id="CHEBI:83421"/>
        <dbReference type="ChEBI" id="CHEBI:456216"/>
        <dbReference type="EC" id="2.7.11.1"/>
    </reaction>
</comment>
<keyword evidence="4 16" id="KW-0812">Transmembrane</keyword>
<dbReference type="Proteomes" id="UP001642360">
    <property type="component" value="Unassembled WGS sequence"/>
</dbReference>
<evidence type="ECO:0000259" key="19">
    <source>
        <dbReference type="PROSITE" id="PS50927"/>
    </source>
</evidence>
<feature type="domain" description="Bulb-type lectin" evidence="19">
    <location>
        <begin position="37"/>
        <end position="155"/>
    </location>
</feature>
<keyword evidence="12" id="KW-0325">Glycoprotein</keyword>
<evidence type="ECO:0000256" key="3">
    <source>
        <dbReference type="ARBA" id="ARBA00022679"/>
    </source>
</evidence>
<dbReference type="EMBL" id="CAUOFW020000959">
    <property type="protein sequence ID" value="CAK9139386.1"/>
    <property type="molecule type" value="Genomic_DNA"/>
</dbReference>
<feature type="region of interest" description="Disordered" evidence="15">
    <location>
        <begin position="862"/>
        <end position="882"/>
    </location>
</feature>
<evidence type="ECO:0000256" key="12">
    <source>
        <dbReference type="ARBA" id="ARBA00023180"/>
    </source>
</evidence>
<dbReference type="Pfam" id="PF00069">
    <property type="entry name" value="Pkinase"/>
    <property type="match status" value="1"/>
</dbReference>
<dbReference type="SUPFAM" id="SSF56112">
    <property type="entry name" value="Protein kinase-like (PK-like)"/>
    <property type="match status" value="1"/>
</dbReference>
<comment type="catalytic activity">
    <reaction evidence="13">
        <text>L-threonyl-[protein] + ATP = O-phospho-L-threonyl-[protein] + ADP + H(+)</text>
        <dbReference type="Rhea" id="RHEA:46608"/>
        <dbReference type="Rhea" id="RHEA-COMP:11060"/>
        <dbReference type="Rhea" id="RHEA-COMP:11605"/>
        <dbReference type="ChEBI" id="CHEBI:15378"/>
        <dbReference type="ChEBI" id="CHEBI:30013"/>
        <dbReference type="ChEBI" id="CHEBI:30616"/>
        <dbReference type="ChEBI" id="CHEBI:61977"/>
        <dbReference type="ChEBI" id="CHEBI:456216"/>
        <dbReference type="EC" id="2.7.11.1"/>
    </reaction>
</comment>
<dbReference type="CDD" id="cd00053">
    <property type="entry name" value="EGF"/>
    <property type="match status" value="1"/>
</dbReference>
<dbReference type="PANTHER" id="PTHR47974">
    <property type="entry name" value="OS07G0415500 PROTEIN"/>
    <property type="match status" value="1"/>
</dbReference>
<dbReference type="PROSITE" id="PS50927">
    <property type="entry name" value="BULB_LECTIN"/>
    <property type="match status" value="1"/>
</dbReference>
<evidence type="ECO:0000256" key="11">
    <source>
        <dbReference type="ARBA" id="ARBA00023157"/>
    </source>
</evidence>
<dbReference type="Gene3D" id="3.30.200.20">
    <property type="entry name" value="Phosphorylase Kinase, domain 1"/>
    <property type="match status" value="1"/>
</dbReference>
<gene>
    <name evidence="20" type="ORF">ILEXP_LOCUS6778</name>
</gene>
<dbReference type="PROSITE" id="PS00107">
    <property type="entry name" value="PROTEIN_KINASE_ATP"/>
    <property type="match status" value="1"/>
</dbReference>
<evidence type="ECO:0000256" key="13">
    <source>
        <dbReference type="PIRNR" id="PIRNR000641"/>
    </source>
</evidence>
<feature type="binding site" evidence="14">
    <location>
        <position position="549"/>
    </location>
    <ligand>
        <name>ATP</name>
        <dbReference type="ChEBI" id="CHEBI:30616"/>
    </ligand>
</feature>
<dbReference type="FunFam" id="1.10.510.10:FF:000621">
    <property type="entry name" value="Serine/threonine-protein kinase"/>
    <property type="match status" value="1"/>
</dbReference>
<dbReference type="InterPro" id="IPR024171">
    <property type="entry name" value="SRK-like_kinase"/>
</dbReference>
<evidence type="ECO:0000256" key="14">
    <source>
        <dbReference type="PROSITE-ProRule" id="PRU10141"/>
    </source>
</evidence>
<feature type="transmembrane region" description="Helical" evidence="16">
    <location>
        <begin position="449"/>
        <end position="472"/>
    </location>
</feature>
<keyword evidence="11" id="KW-1015">Disulfide bond</keyword>
<dbReference type="PANTHER" id="PTHR47974:SF27">
    <property type="entry name" value="RECEPTOR-LIKE SERINE_THREONINE-PROTEIN KINASE"/>
    <property type="match status" value="1"/>
</dbReference>
<name>A0ABC8R313_9AQUA</name>
<evidence type="ECO:0000259" key="18">
    <source>
        <dbReference type="PROSITE" id="PS50011"/>
    </source>
</evidence>
<dbReference type="Gene3D" id="2.90.10.30">
    <property type="match status" value="1"/>
</dbReference>
<keyword evidence="9 16" id="KW-1133">Transmembrane helix</keyword>
<sequence>MGSLFTSFTAHLLLLSCALLPQLTHSGGFYVNSIPTNFTASHFQFIDHSGVFLASQNGTFKASITNQKPEDKSFYLVVLHSPSGVFIWSANRNSPISNSGKVHLSDNGLTIVDDAGKLIWSTTPLSSPVSSLHLQESGNLVLFDHFNNSLWESFDHPTDTIVTGQRLRVNQSLISAANETDISEGDYRFKINTVINDAVMEWNGLTYWQLSMDGKANRNSNLPGTHMEITSTGLYLLGANGSSSMFVVQVKLQNSSGLRMVKLEQGGSLSIKSSMSNSWEIEFTGPVDSCRIPYICKKIGLCGSRTCSCPPGFHSDPKMDGDCTPTDSSLTLPSSSSCNASGNGTEMNNGLVSYMKLGNGKDYFANDYIKPVKVGVSLSACESLCSQNCSCLGIFHGNSSGSCYLLENYLGSIISISTTQNDRIGYIKAIGVSNSIGDGNDQKSTNFPIVGLILLPPSVVVFIFVFMGIIWLRIRKKWSRNGGKKLGHGRSSSSSTELEIILIPGLPMRFDYEELVTATDNFTTQIGTGGFGTVFKGTLPDNTEVAVKKITCIGNQGKKEFCTEIAIIGKIHHVNLVTLKGFCAQEGQRFLVYEYMNRGSLDRSLFGNGALLEWRERLEIALGTARGLAYLHSGCEHKIIHCDVKPENILLHGQSQVKISDFGLSKLLSPEESGLFTTMRGTRGYLAPEWLTSSAISDKTDVYSYGMVLLEIVRGKKNCSLQTQSHRSEDDHSHRGNNSCQVYFPLFALEMHQERRYSDLADPRLEGQVTNDEVEKLVRVALCCVHEEPMLRPTMSSVVGMLEGVLPIGEPRVLPIGEPRVDSLKFLRFYGRRFTEASTIEGHNEENELTLEPRVDIVIDSSTSGSHHSCSYISSQQISGPR</sequence>
<evidence type="ECO:0000313" key="21">
    <source>
        <dbReference type="Proteomes" id="UP001642360"/>
    </source>
</evidence>
<evidence type="ECO:0000256" key="15">
    <source>
        <dbReference type="SAM" id="MobiDB-lite"/>
    </source>
</evidence>
<dbReference type="CDD" id="cd14066">
    <property type="entry name" value="STKc_IRAK"/>
    <property type="match status" value="1"/>
</dbReference>
<evidence type="ECO:0000256" key="6">
    <source>
        <dbReference type="ARBA" id="ARBA00022741"/>
    </source>
</evidence>
<evidence type="ECO:0000256" key="2">
    <source>
        <dbReference type="ARBA" id="ARBA00022527"/>
    </source>
</evidence>
<keyword evidence="8 13" id="KW-0067">ATP-binding</keyword>